<proteinExistence type="predicted"/>
<name>A0A6P3XD17_DINQU</name>
<evidence type="ECO:0000256" key="3">
    <source>
        <dbReference type="ARBA" id="ARBA00023157"/>
    </source>
</evidence>
<feature type="chain" id="PRO_5027827500" evidence="4">
    <location>
        <begin position="19"/>
        <end position="94"/>
    </location>
</feature>
<sequence>MKLLAFFALFGVLAYASAIALPDVYDGPTYELQPIDGSDTSSDIGSTRMRRLTCDVFSFQSQWVSPNHSACAIKCVFQGRKGGTCQNGVCVCRR</sequence>
<comment type="subcellular location">
    <subcellularLocation>
        <location evidence="1">Secreted</location>
    </subcellularLocation>
</comment>
<feature type="domain" description="Invertebrate defensins family profile" evidence="5">
    <location>
        <begin position="51"/>
        <end position="94"/>
    </location>
</feature>
<dbReference type="OrthoDB" id="7424185at2759"/>
<dbReference type="RefSeq" id="XP_014476235.1">
    <property type="nucleotide sequence ID" value="XM_014620749.1"/>
</dbReference>
<feature type="signal peptide" evidence="4">
    <location>
        <begin position="1"/>
        <end position="18"/>
    </location>
</feature>
<keyword evidence="4" id="KW-0732">Signal</keyword>
<evidence type="ECO:0000313" key="6">
    <source>
        <dbReference type="Proteomes" id="UP000515204"/>
    </source>
</evidence>
<evidence type="ECO:0000256" key="1">
    <source>
        <dbReference type="ARBA" id="ARBA00004613"/>
    </source>
</evidence>
<organism evidence="6 7">
    <name type="scientific">Dinoponera quadriceps</name>
    <name type="common">South American ant</name>
    <dbReference type="NCBI Taxonomy" id="609295"/>
    <lineage>
        <taxon>Eukaryota</taxon>
        <taxon>Metazoa</taxon>
        <taxon>Ecdysozoa</taxon>
        <taxon>Arthropoda</taxon>
        <taxon>Hexapoda</taxon>
        <taxon>Insecta</taxon>
        <taxon>Pterygota</taxon>
        <taxon>Neoptera</taxon>
        <taxon>Endopterygota</taxon>
        <taxon>Hymenoptera</taxon>
        <taxon>Apocrita</taxon>
        <taxon>Aculeata</taxon>
        <taxon>Formicoidea</taxon>
        <taxon>Formicidae</taxon>
        <taxon>Ponerinae</taxon>
        <taxon>Ponerini</taxon>
        <taxon>Dinoponera</taxon>
    </lineage>
</organism>
<dbReference type="InterPro" id="IPR036574">
    <property type="entry name" value="Scorpion_toxin-like_sf"/>
</dbReference>
<dbReference type="GO" id="GO:0006959">
    <property type="term" value="P:humoral immune response"/>
    <property type="evidence" value="ECO:0007669"/>
    <property type="project" value="TreeGrafter"/>
</dbReference>
<accession>A0A6P3XD17</accession>
<dbReference type="Proteomes" id="UP000515204">
    <property type="component" value="Unplaced"/>
</dbReference>
<dbReference type="PANTHER" id="PTHR13645:SF0">
    <property type="entry name" value="DEFENSIN"/>
    <property type="match status" value="1"/>
</dbReference>
<dbReference type="PANTHER" id="PTHR13645">
    <property type="entry name" value="DEFENSIN"/>
    <property type="match status" value="1"/>
</dbReference>
<dbReference type="SUPFAM" id="SSF57095">
    <property type="entry name" value="Scorpion toxin-like"/>
    <property type="match status" value="1"/>
</dbReference>
<dbReference type="PROSITE" id="PS51378">
    <property type="entry name" value="INVERT_DEFENSINS"/>
    <property type="match status" value="1"/>
</dbReference>
<dbReference type="Pfam" id="PF01097">
    <property type="entry name" value="Defensin_2"/>
    <property type="match status" value="1"/>
</dbReference>
<evidence type="ECO:0000259" key="5">
    <source>
        <dbReference type="PROSITE" id="PS51378"/>
    </source>
</evidence>
<evidence type="ECO:0000313" key="7">
    <source>
        <dbReference type="RefSeq" id="XP_014476235.1"/>
    </source>
</evidence>
<dbReference type="AlphaFoldDB" id="A0A6P3XD17"/>
<dbReference type="InterPro" id="IPR001542">
    <property type="entry name" value="Defensin_invertebrate/fungal"/>
</dbReference>
<gene>
    <name evidence="7" type="primary">LOC106745284</name>
</gene>
<keyword evidence="2" id="KW-0964">Secreted</keyword>
<dbReference type="GO" id="GO:0005615">
    <property type="term" value="C:extracellular space"/>
    <property type="evidence" value="ECO:0007669"/>
    <property type="project" value="TreeGrafter"/>
</dbReference>
<dbReference type="KEGG" id="dqu:106745284"/>
<dbReference type="CDD" id="cd21806">
    <property type="entry name" value="DEFL_defensin-like"/>
    <property type="match status" value="1"/>
</dbReference>
<protein>
    <submittedName>
        <fullName evidence="7">Defensin-2-like</fullName>
    </submittedName>
</protein>
<reference evidence="7" key="1">
    <citation type="submission" date="2025-08" db="UniProtKB">
        <authorList>
            <consortium name="RefSeq"/>
        </authorList>
    </citation>
    <scope>IDENTIFICATION</scope>
</reference>
<dbReference type="GeneID" id="106745284"/>
<evidence type="ECO:0000256" key="2">
    <source>
        <dbReference type="ARBA" id="ARBA00022525"/>
    </source>
</evidence>
<dbReference type="Gene3D" id="3.30.30.10">
    <property type="entry name" value="Knottin, scorpion toxin-like"/>
    <property type="match status" value="1"/>
</dbReference>
<keyword evidence="6" id="KW-1185">Reference proteome</keyword>
<keyword evidence="3" id="KW-1015">Disulfide bond</keyword>
<dbReference type="GO" id="GO:0042742">
    <property type="term" value="P:defense response to bacterium"/>
    <property type="evidence" value="ECO:0007669"/>
    <property type="project" value="TreeGrafter"/>
</dbReference>
<dbReference type="CTD" id="127064953"/>
<evidence type="ECO:0000256" key="4">
    <source>
        <dbReference type="SAM" id="SignalP"/>
    </source>
</evidence>